<name>A0A7S3ZJ00_9STRA</name>
<protein>
    <submittedName>
        <fullName evidence="1">Uncharacterized protein</fullName>
    </submittedName>
</protein>
<dbReference type="EMBL" id="CAKKNE010000002">
    <property type="protein sequence ID" value="CAH0369115.1"/>
    <property type="molecule type" value="Genomic_DNA"/>
</dbReference>
<dbReference type="EMBL" id="HBIW01000152">
    <property type="protein sequence ID" value="CAE0684696.1"/>
    <property type="molecule type" value="Transcribed_RNA"/>
</dbReference>
<gene>
    <name evidence="1" type="ORF">PCAL00307_LOCUS130</name>
    <name evidence="2" type="ORF">PECAL_2P22230</name>
</gene>
<reference evidence="1" key="1">
    <citation type="submission" date="2021-01" db="EMBL/GenBank/DDBJ databases">
        <authorList>
            <person name="Corre E."/>
            <person name="Pelletier E."/>
            <person name="Niang G."/>
            <person name="Scheremetjew M."/>
            <person name="Finn R."/>
            <person name="Kale V."/>
            <person name="Holt S."/>
            <person name="Cochrane G."/>
            <person name="Meng A."/>
            <person name="Brown T."/>
            <person name="Cohen L."/>
        </authorList>
    </citation>
    <scope>NUCLEOTIDE SEQUENCE</scope>
    <source>
        <strain evidence="1">CCMP1756</strain>
    </source>
</reference>
<dbReference type="SUPFAM" id="SSF47473">
    <property type="entry name" value="EF-hand"/>
    <property type="match status" value="1"/>
</dbReference>
<evidence type="ECO:0000313" key="3">
    <source>
        <dbReference type="Proteomes" id="UP000789595"/>
    </source>
</evidence>
<dbReference type="Proteomes" id="UP000789595">
    <property type="component" value="Unassembled WGS sequence"/>
</dbReference>
<proteinExistence type="predicted"/>
<dbReference type="Gene3D" id="1.10.238.10">
    <property type="entry name" value="EF-hand"/>
    <property type="match status" value="1"/>
</dbReference>
<organism evidence="1">
    <name type="scientific">Pelagomonas calceolata</name>
    <dbReference type="NCBI Taxonomy" id="35677"/>
    <lineage>
        <taxon>Eukaryota</taxon>
        <taxon>Sar</taxon>
        <taxon>Stramenopiles</taxon>
        <taxon>Ochrophyta</taxon>
        <taxon>Pelagophyceae</taxon>
        <taxon>Pelagomonadales</taxon>
        <taxon>Pelagomonadaceae</taxon>
        <taxon>Pelagomonas</taxon>
    </lineage>
</organism>
<reference evidence="2" key="2">
    <citation type="submission" date="2021-11" db="EMBL/GenBank/DDBJ databases">
        <authorList>
            <consortium name="Genoscope - CEA"/>
            <person name="William W."/>
        </authorList>
    </citation>
    <scope>NUCLEOTIDE SEQUENCE</scope>
</reference>
<dbReference type="InterPro" id="IPR011992">
    <property type="entry name" value="EF-hand-dom_pair"/>
</dbReference>
<evidence type="ECO:0000313" key="2">
    <source>
        <dbReference type="EMBL" id="CAH0369115.1"/>
    </source>
</evidence>
<evidence type="ECO:0000313" key="1">
    <source>
        <dbReference type="EMBL" id="CAE0684696.1"/>
    </source>
</evidence>
<sequence length="309" mass="34235">MQTPLASRACAADSSFLAEATGTPRLPPAEDDEPSIEEALWRIFTRYADARRPDRLPSRQFLAFCRDCQLLRGKEDRAAAEVLVRTRLQGRQNHLTFVDFAEILAAFSQSIRKGEDAFRDVLLEHVLPLAKRRTVGPVDMTGDVANLLKRFRRPLDGAFARLGEKDLPAFLDFCRIKRLHEATGPGAASPLSIRAAGECYLAATRPGYRRMTRSMFDEALARLADAAYPSNITLPDKLRALLVQLWRSDGAPQPGSPRKGDDLARAVVDMWRGDDYRDYLAVGGAVASGVPALERLSPARQSPGVRRVH</sequence>
<keyword evidence="3" id="KW-1185">Reference proteome</keyword>
<dbReference type="AlphaFoldDB" id="A0A7S3ZJ00"/>
<accession>A0A7S3ZJ00</accession>